<comment type="caution">
    <text evidence="1">The sequence shown here is derived from an EMBL/GenBank/DDBJ whole genome shotgun (WGS) entry which is preliminary data.</text>
</comment>
<accession>A0ABS2PE34</accession>
<keyword evidence="2" id="KW-1185">Reference proteome</keyword>
<protein>
    <submittedName>
        <fullName evidence="1">Urease accessory protein UreF</fullName>
    </submittedName>
</protein>
<name>A0ABS2PE34_9BACL</name>
<proteinExistence type="predicted"/>
<dbReference type="Proteomes" id="UP000741863">
    <property type="component" value="Unassembled WGS sequence"/>
</dbReference>
<evidence type="ECO:0000313" key="1">
    <source>
        <dbReference type="EMBL" id="MBM7633684.1"/>
    </source>
</evidence>
<gene>
    <name evidence="1" type="ORF">JOD17_002780</name>
</gene>
<organism evidence="1 2">
    <name type="scientific">Geomicrobium sediminis</name>
    <dbReference type="NCBI Taxonomy" id="1347788"/>
    <lineage>
        <taxon>Bacteria</taxon>
        <taxon>Bacillati</taxon>
        <taxon>Bacillota</taxon>
        <taxon>Bacilli</taxon>
        <taxon>Bacillales</taxon>
        <taxon>Geomicrobium</taxon>
    </lineage>
</organism>
<dbReference type="EMBL" id="JAFBEC010000008">
    <property type="protein sequence ID" value="MBM7633684.1"/>
    <property type="molecule type" value="Genomic_DNA"/>
</dbReference>
<reference evidence="1 2" key="1">
    <citation type="submission" date="2021-01" db="EMBL/GenBank/DDBJ databases">
        <title>Genomic Encyclopedia of Type Strains, Phase IV (KMG-IV): sequencing the most valuable type-strain genomes for metagenomic binning, comparative biology and taxonomic classification.</title>
        <authorList>
            <person name="Goeker M."/>
        </authorList>
    </citation>
    <scope>NUCLEOTIDE SEQUENCE [LARGE SCALE GENOMIC DNA]</scope>
    <source>
        <strain evidence="1 2">DSM 25540</strain>
    </source>
</reference>
<evidence type="ECO:0000313" key="2">
    <source>
        <dbReference type="Proteomes" id="UP000741863"/>
    </source>
</evidence>
<sequence>MNPNPYLKYLVESFLKGLENFFSHETSYWERRKARKKRKVKLFTMFGMVPTAMKISYRQARKKQPTRFILANRREK</sequence>
<dbReference type="RefSeq" id="WP_204698393.1">
    <property type="nucleotide sequence ID" value="NZ_JAFBEC010000008.1"/>
</dbReference>